<dbReference type="Proteomes" id="UP000190037">
    <property type="component" value="Unassembled WGS sequence"/>
</dbReference>
<dbReference type="EMBL" id="MWQN01000001">
    <property type="protein sequence ID" value="OPC81931.1"/>
    <property type="molecule type" value="Genomic_DNA"/>
</dbReference>
<organism evidence="2 3">
    <name type="scientific">Embleya scabrispora</name>
    <dbReference type="NCBI Taxonomy" id="159449"/>
    <lineage>
        <taxon>Bacteria</taxon>
        <taxon>Bacillati</taxon>
        <taxon>Actinomycetota</taxon>
        <taxon>Actinomycetes</taxon>
        <taxon>Kitasatosporales</taxon>
        <taxon>Streptomycetaceae</taxon>
        <taxon>Embleya</taxon>
    </lineage>
</organism>
<dbReference type="AlphaFoldDB" id="A0A1T3NZ27"/>
<evidence type="ECO:0000313" key="2">
    <source>
        <dbReference type="EMBL" id="OPC81931.1"/>
    </source>
</evidence>
<comment type="caution">
    <text evidence="2">The sequence shown here is derived from an EMBL/GenBank/DDBJ whole genome shotgun (WGS) entry which is preliminary data.</text>
</comment>
<feature type="compositionally biased region" description="Pro residues" evidence="1">
    <location>
        <begin position="80"/>
        <end position="97"/>
    </location>
</feature>
<protein>
    <submittedName>
        <fullName evidence="2">Uncharacterized protein</fullName>
    </submittedName>
</protein>
<gene>
    <name evidence="2" type="ORF">B4N89_14165</name>
</gene>
<feature type="region of interest" description="Disordered" evidence="1">
    <location>
        <begin position="1"/>
        <end position="137"/>
    </location>
</feature>
<sequence length="137" mass="13595">MALQDQAARVPRADARLGWGPRRACGVAAGPGAAPSPTGRSASVGSAASESLPSRRSAGTPAGARTEGRGGPKPGGDACGPPPPGSVRPPDHAPAPPINAKANTHPQLSATAAFARNPCTPGLLGLPSARRRRHPCL</sequence>
<feature type="compositionally biased region" description="Low complexity" evidence="1">
    <location>
        <begin position="20"/>
        <end position="43"/>
    </location>
</feature>
<feature type="compositionally biased region" description="Polar residues" evidence="1">
    <location>
        <begin position="44"/>
        <end position="54"/>
    </location>
</feature>
<keyword evidence="3" id="KW-1185">Reference proteome</keyword>
<feature type="compositionally biased region" description="Polar residues" evidence="1">
    <location>
        <begin position="101"/>
        <end position="110"/>
    </location>
</feature>
<evidence type="ECO:0000256" key="1">
    <source>
        <dbReference type="SAM" id="MobiDB-lite"/>
    </source>
</evidence>
<accession>A0A1T3NZ27</accession>
<reference evidence="2 3" key="1">
    <citation type="submission" date="2017-03" db="EMBL/GenBank/DDBJ databases">
        <title>Draft genome sequence of Streptomyces scabrisporus NF3, endophyte isolated from Amphipterygium adstringens.</title>
        <authorList>
            <person name="Vazquez M."/>
            <person name="Ceapa C.D."/>
            <person name="Rodriguez Luna D."/>
            <person name="Sanchez Esquivel S."/>
        </authorList>
    </citation>
    <scope>NUCLEOTIDE SEQUENCE [LARGE SCALE GENOMIC DNA]</scope>
    <source>
        <strain evidence="2 3">NF3</strain>
    </source>
</reference>
<proteinExistence type="predicted"/>
<feature type="compositionally biased region" description="Gly residues" evidence="1">
    <location>
        <begin position="69"/>
        <end position="78"/>
    </location>
</feature>
<evidence type="ECO:0000313" key="3">
    <source>
        <dbReference type="Proteomes" id="UP000190037"/>
    </source>
</evidence>
<name>A0A1T3NZ27_9ACTN</name>